<feature type="region of interest" description="Disordered" evidence="2">
    <location>
        <begin position="25"/>
        <end position="85"/>
    </location>
</feature>
<dbReference type="EMBL" id="ML770734">
    <property type="protein sequence ID" value="KAE9383056.1"/>
    <property type="molecule type" value="Genomic_DNA"/>
</dbReference>
<dbReference type="PANTHER" id="PTHR34707:SF1">
    <property type="entry name" value="VIMENTIN-TYPE INTERMEDIATE FILAMENT-ASSOCIATED COILED-COIL PROTEIN"/>
    <property type="match status" value="1"/>
</dbReference>
<proteinExistence type="predicted"/>
<evidence type="ECO:0000256" key="2">
    <source>
        <dbReference type="SAM" id="MobiDB-lite"/>
    </source>
</evidence>
<dbReference type="SUPFAM" id="SSF90257">
    <property type="entry name" value="Myosin rod fragments"/>
    <property type="match status" value="1"/>
</dbReference>
<feature type="coiled-coil region" evidence="1">
    <location>
        <begin position="278"/>
        <end position="460"/>
    </location>
</feature>
<organism evidence="3 4">
    <name type="scientific">Gymnopus androsaceus JB14</name>
    <dbReference type="NCBI Taxonomy" id="1447944"/>
    <lineage>
        <taxon>Eukaryota</taxon>
        <taxon>Fungi</taxon>
        <taxon>Dikarya</taxon>
        <taxon>Basidiomycota</taxon>
        <taxon>Agaricomycotina</taxon>
        <taxon>Agaricomycetes</taxon>
        <taxon>Agaricomycetidae</taxon>
        <taxon>Agaricales</taxon>
        <taxon>Marasmiineae</taxon>
        <taxon>Omphalotaceae</taxon>
        <taxon>Gymnopus</taxon>
    </lineage>
</organism>
<dbReference type="OrthoDB" id="10435134at2759"/>
<keyword evidence="4" id="KW-1185">Reference proteome</keyword>
<evidence type="ECO:0000313" key="4">
    <source>
        <dbReference type="Proteomes" id="UP000799118"/>
    </source>
</evidence>
<feature type="coiled-coil region" evidence="1">
    <location>
        <begin position="204"/>
        <end position="245"/>
    </location>
</feature>
<evidence type="ECO:0000256" key="1">
    <source>
        <dbReference type="SAM" id="Coils"/>
    </source>
</evidence>
<evidence type="ECO:0000313" key="3">
    <source>
        <dbReference type="EMBL" id="KAE9383056.1"/>
    </source>
</evidence>
<name>A0A6A4GC19_9AGAR</name>
<dbReference type="PANTHER" id="PTHR34707">
    <property type="entry name" value="VIMENTIN-TYPE INTERMEDIATE FILAMENT-ASSOCIATED COILED-COIL PROTEIN"/>
    <property type="match status" value="1"/>
</dbReference>
<dbReference type="AlphaFoldDB" id="A0A6A4GC19"/>
<dbReference type="Proteomes" id="UP000799118">
    <property type="component" value="Unassembled WGS sequence"/>
</dbReference>
<accession>A0A6A4GC19</accession>
<dbReference type="GO" id="GO:0045098">
    <property type="term" value="C:type III intermediate filament"/>
    <property type="evidence" value="ECO:0007669"/>
    <property type="project" value="TreeGrafter"/>
</dbReference>
<gene>
    <name evidence="3" type="ORF">BT96DRAFT_1009697</name>
</gene>
<reference evidence="3" key="1">
    <citation type="journal article" date="2019" name="Environ. Microbiol.">
        <title>Fungal ecological strategies reflected in gene transcription - a case study of two litter decomposers.</title>
        <authorList>
            <person name="Barbi F."/>
            <person name="Kohler A."/>
            <person name="Barry K."/>
            <person name="Baskaran P."/>
            <person name="Daum C."/>
            <person name="Fauchery L."/>
            <person name="Ihrmark K."/>
            <person name="Kuo A."/>
            <person name="LaButti K."/>
            <person name="Lipzen A."/>
            <person name="Morin E."/>
            <person name="Grigoriev I.V."/>
            <person name="Henrissat B."/>
            <person name="Lindahl B."/>
            <person name="Martin F."/>
        </authorList>
    </citation>
    <scope>NUCLEOTIDE SEQUENCE</scope>
    <source>
        <strain evidence="3">JB14</strain>
    </source>
</reference>
<feature type="compositionally biased region" description="Polar residues" evidence="2">
    <location>
        <begin position="52"/>
        <end position="68"/>
    </location>
</feature>
<keyword evidence="1" id="KW-0175">Coiled coil</keyword>
<sequence>MNPHRRIPQGLFHSQRQFHFRRSLAGIAPTTSPPPTTTSSPPKRTKRRNVFSAITDSQPDLNDASGSGNAAEGRGADDIQNNPHPSLKVRILYRDEQEQTLRERVETLTSQIESLHKDQQERAEESRDMAKMLKRVEAELTLKKAAVLDFKACCGAPRCDDWYNLDKAAQALCTDLPSSDQDLQFIADLVSAAREEAGGINQMLQEKNEQLANLDGQLVSLRKDLQTVRSEKDELEAANGKLNNELGVEAVNLLKRETSFIAGMNMVQKQQKKHITQAEADSTHIAKLEEECSKLKEKLSKNVLSRSIQTQNITKLEEEKNRLLADKQMAEEKLHSKQEKIQSLQRSKEELEKKIEKLTKNQAAVDESRQLQEFQITNIQSDRDSLAQRLENNKVEISKLQALLESKGEEILQLSNRVEDLNDETQVEMNNEVERLKEQHKEAVEECTELKNSRAALKADQKLDVC</sequence>
<protein>
    <submittedName>
        <fullName evidence="3">Uncharacterized protein</fullName>
    </submittedName>
</protein>